<evidence type="ECO:0000313" key="8">
    <source>
        <dbReference type="Proteomes" id="UP001055460"/>
    </source>
</evidence>
<geneLocation type="plasmid" evidence="6 8">
    <name>pA</name>
</geneLocation>
<evidence type="ECO:0000256" key="3">
    <source>
        <dbReference type="ARBA" id="ARBA00023125"/>
    </source>
</evidence>
<evidence type="ECO:0000313" key="6">
    <source>
        <dbReference type="EMBL" id="USJ25901.1"/>
    </source>
</evidence>
<dbReference type="EMBL" id="CP098808">
    <property type="protein sequence ID" value="USJ25901.1"/>
    <property type="molecule type" value="Genomic_DNA"/>
</dbReference>
<dbReference type="GO" id="GO:0003700">
    <property type="term" value="F:DNA-binding transcription factor activity"/>
    <property type="evidence" value="ECO:0007669"/>
    <property type="project" value="InterPro"/>
</dbReference>
<proteinExistence type="inferred from homology"/>
<dbReference type="GeneID" id="29521895"/>
<dbReference type="Pfam" id="PF00126">
    <property type="entry name" value="HTH_1"/>
    <property type="match status" value="1"/>
</dbReference>
<geneLocation type="plasmid" evidence="7 9">
    <name>unnamedA</name>
</geneLocation>
<dbReference type="RefSeq" id="WP_234798789.1">
    <property type="nucleotide sequence ID" value="NZ_CAXURO020000002.1"/>
</dbReference>
<dbReference type="InterPro" id="IPR036388">
    <property type="entry name" value="WH-like_DNA-bd_sf"/>
</dbReference>
<evidence type="ECO:0000256" key="1">
    <source>
        <dbReference type="ARBA" id="ARBA00009437"/>
    </source>
</evidence>
<accession>A0A9Q9DC81</accession>
<dbReference type="PANTHER" id="PTHR30419:SF8">
    <property type="entry name" value="NITROGEN ASSIMILATION TRANSCRIPTIONAL ACTIVATOR-RELATED"/>
    <property type="match status" value="1"/>
</dbReference>
<dbReference type="Gene3D" id="1.10.10.10">
    <property type="entry name" value="Winged helix-like DNA-binding domain superfamily/Winged helix DNA-binding domain"/>
    <property type="match status" value="1"/>
</dbReference>
<dbReference type="InterPro" id="IPR036390">
    <property type="entry name" value="WH_DNA-bd_sf"/>
</dbReference>
<dbReference type="GO" id="GO:0005829">
    <property type="term" value="C:cytosol"/>
    <property type="evidence" value="ECO:0007669"/>
    <property type="project" value="TreeGrafter"/>
</dbReference>
<organism evidence="6 8">
    <name type="scientific">Ensifer adhaerens</name>
    <name type="common">Sinorhizobium morelense</name>
    <dbReference type="NCBI Taxonomy" id="106592"/>
    <lineage>
        <taxon>Bacteria</taxon>
        <taxon>Pseudomonadati</taxon>
        <taxon>Pseudomonadota</taxon>
        <taxon>Alphaproteobacteria</taxon>
        <taxon>Hyphomicrobiales</taxon>
        <taxon>Rhizobiaceae</taxon>
        <taxon>Sinorhizobium/Ensifer group</taxon>
        <taxon>Ensifer</taxon>
    </lineage>
</organism>
<dbReference type="SUPFAM" id="SSF46785">
    <property type="entry name" value="Winged helix' DNA-binding domain"/>
    <property type="match status" value="1"/>
</dbReference>
<keyword evidence="4" id="KW-0804">Transcription</keyword>
<keyword evidence="6" id="KW-0614">Plasmid</keyword>
<reference evidence="6" key="1">
    <citation type="submission" date="2022-06" db="EMBL/GenBank/DDBJ databases">
        <title>Physiological and biochemical characterization and genomic elucidation of a strain of the genus Ensifer adhaerens M8 that combines arsenic oxidation and chromium reduction.</title>
        <authorList>
            <person name="Li X."/>
            <person name="Yu c."/>
        </authorList>
    </citation>
    <scope>NUCLEOTIDE SEQUENCE</scope>
    <source>
        <strain evidence="6">M8</strain>
        <plasmid evidence="6">pA</plasmid>
    </source>
</reference>
<keyword evidence="9" id="KW-1185">Reference proteome</keyword>
<dbReference type="Pfam" id="PF03466">
    <property type="entry name" value="LysR_substrate"/>
    <property type="match status" value="1"/>
</dbReference>
<keyword evidence="3" id="KW-0238">DNA-binding</keyword>
<evidence type="ECO:0000313" key="9">
    <source>
        <dbReference type="Proteomes" id="UP001214094"/>
    </source>
</evidence>
<evidence type="ECO:0000259" key="5">
    <source>
        <dbReference type="PROSITE" id="PS50931"/>
    </source>
</evidence>
<dbReference type="InterPro" id="IPR005119">
    <property type="entry name" value="LysR_subst-bd"/>
</dbReference>
<dbReference type="EMBL" id="CP121309">
    <property type="protein sequence ID" value="WFP93289.1"/>
    <property type="molecule type" value="Genomic_DNA"/>
</dbReference>
<dbReference type="FunFam" id="1.10.10.10:FF:000001">
    <property type="entry name" value="LysR family transcriptional regulator"/>
    <property type="match status" value="1"/>
</dbReference>
<protein>
    <submittedName>
        <fullName evidence="6">LysR family transcriptional regulator</fullName>
    </submittedName>
</protein>
<dbReference type="InterPro" id="IPR050950">
    <property type="entry name" value="HTH-type_LysR_regulators"/>
</dbReference>
<dbReference type="Gene3D" id="3.40.190.290">
    <property type="match status" value="1"/>
</dbReference>
<reference evidence="7 9" key="2">
    <citation type="submission" date="2023-03" db="EMBL/GenBank/DDBJ databases">
        <title>Comparative genome and transcriptome analysis combination mining strategies for increasing vitamin B12 production of Ensifer adhaerens strain.</title>
        <authorList>
            <person name="Yongheng L."/>
        </authorList>
    </citation>
    <scope>NUCLEOTIDE SEQUENCE [LARGE SCALE GENOMIC DNA]</scope>
    <source>
        <strain evidence="7 9">Casida A-T305</strain>
        <plasmid evidence="7 9">unnamedA</plasmid>
    </source>
</reference>
<name>A0A9Q9DC81_ENSAD</name>
<dbReference type="SUPFAM" id="SSF53850">
    <property type="entry name" value="Periplasmic binding protein-like II"/>
    <property type="match status" value="1"/>
</dbReference>
<feature type="domain" description="HTH lysR-type" evidence="5">
    <location>
        <begin position="7"/>
        <end position="64"/>
    </location>
</feature>
<dbReference type="InterPro" id="IPR000847">
    <property type="entry name" value="LysR_HTH_N"/>
</dbReference>
<keyword evidence="2" id="KW-0805">Transcription regulation</keyword>
<sequence length="305" mass="32898">MTTMDVLDAKALRIFMAVARIGSIRGAAEHMGLAPSVVSRQIADTERDIGLSLFERTARGTVLTDAGELVLEHGKRVLEDNGLLAEQLDQIRGVQQTRIRIRCGEGFMADLVEHGLSSFSKAHSYVRYIVELGSTEDVVDAIANSDADIGIAYNPLTEPRIRALAIARQPLCVIVPAGHPLSERSDLKLADCLAFPCALLGKGNGVTQLVARVAADAGLALAPLLETHSIEVLRRFVAASLGVTFLPRTSVTVEIARGSMQAIDLSDPLLSEASAHLMVRAHRRLPLSVEKLGQHLAREMQSFQT</sequence>
<evidence type="ECO:0000256" key="2">
    <source>
        <dbReference type="ARBA" id="ARBA00023015"/>
    </source>
</evidence>
<dbReference type="AlphaFoldDB" id="A0A9Q9DC81"/>
<gene>
    <name evidence="6" type="ORF">NE863_25920</name>
    <name evidence="7" type="ORF">P4B07_26545</name>
</gene>
<dbReference type="Proteomes" id="UP001055460">
    <property type="component" value="Plasmid pA"/>
</dbReference>
<dbReference type="Proteomes" id="UP001214094">
    <property type="component" value="Plasmid unnamedA"/>
</dbReference>
<dbReference type="GO" id="GO:0003677">
    <property type="term" value="F:DNA binding"/>
    <property type="evidence" value="ECO:0007669"/>
    <property type="project" value="UniProtKB-KW"/>
</dbReference>
<evidence type="ECO:0000313" key="7">
    <source>
        <dbReference type="EMBL" id="WFP93289.1"/>
    </source>
</evidence>
<evidence type="ECO:0000256" key="4">
    <source>
        <dbReference type="ARBA" id="ARBA00023163"/>
    </source>
</evidence>
<comment type="similarity">
    <text evidence="1">Belongs to the LysR transcriptional regulatory family.</text>
</comment>
<dbReference type="PROSITE" id="PS50931">
    <property type="entry name" value="HTH_LYSR"/>
    <property type="match status" value="1"/>
</dbReference>
<dbReference type="PANTHER" id="PTHR30419">
    <property type="entry name" value="HTH-TYPE TRANSCRIPTIONAL REGULATOR YBHD"/>
    <property type="match status" value="1"/>
</dbReference>